<dbReference type="InterPro" id="IPR011989">
    <property type="entry name" value="ARM-like"/>
</dbReference>
<evidence type="ECO:0000256" key="1">
    <source>
        <dbReference type="SAM" id="MobiDB-lite"/>
    </source>
</evidence>
<feature type="region of interest" description="Disordered" evidence="1">
    <location>
        <begin position="1"/>
        <end position="42"/>
    </location>
</feature>
<dbReference type="AlphaFoldDB" id="A0A7S4IAM8"/>
<dbReference type="GO" id="GO:0006606">
    <property type="term" value="P:protein import into nucleus"/>
    <property type="evidence" value="ECO:0007669"/>
    <property type="project" value="TreeGrafter"/>
</dbReference>
<organism evidence="3">
    <name type="scientific">Odontella aurita</name>
    <dbReference type="NCBI Taxonomy" id="265563"/>
    <lineage>
        <taxon>Eukaryota</taxon>
        <taxon>Sar</taxon>
        <taxon>Stramenopiles</taxon>
        <taxon>Ochrophyta</taxon>
        <taxon>Bacillariophyta</taxon>
        <taxon>Mediophyceae</taxon>
        <taxon>Biddulphiophycidae</taxon>
        <taxon>Eupodiscales</taxon>
        <taxon>Odontellaceae</taxon>
        <taxon>Odontella</taxon>
    </lineage>
</organism>
<evidence type="ECO:0000259" key="2">
    <source>
        <dbReference type="Pfam" id="PF25567"/>
    </source>
</evidence>
<feature type="region of interest" description="Disordered" evidence="1">
    <location>
        <begin position="97"/>
        <end position="121"/>
    </location>
</feature>
<dbReference type="Pfam" id="PF25567">
    <property type="entry name" value="TPR_SYO1"/>
    <property type="match status" value="1"/>
</dbReference>
<dbReference type="GO" id="GO:0051082">
    <property type="term" value="F:unfolded protein binding"/>
    <property type="evidence" value="ECO:0007669"/>
    <property type="project" value="TreeGrafter"/>
</dbReference>
<dbReference type="Gene3D" id="1.25.10.10">
    <property type="entry name" value="Leucine-rich Repeat Variant"/>
    <property type="match status" value="1"/>
</dbReference>
<name>A0A7S4IAM8_9STRA</name>
<accession>A0A7S4IAM8</accession>
<dbReference type="PANTHER" id="PTHR13347:SF1">
    <property type="entry name" value="HEAT REPEAT-CONTAINING PROTEIN 3"/>
    <property type="match status" value="1"/>
</dbReference>
<dbReference type="InterPro" id="IPR052616">
    <property type="entry name" value="SYO1-like"/>
</dbReference>
<protein>
    <recommendedName>
        <fullName evidence="2">SYO1-like TPR repeats domain-containing protein</fullName>
    </recommendedName>
</protein>
<dbReference type="InterPro" id="IPR057990">
    <property type="entry name" value="TPR_SYO1"/>
</dbReference>
<feature type="compositionally biased region" description="Basic and acidic residues" evidence="1">
    <location>
        <begin position="10"/>
        <end position="36"/>
    </location>
</feature>
<gene>
    <name evidence="3" type="ORF">OAUR00152_LOCUS9391</name>
</gene>
<feature type="domain" description="SYO1-like TPR repeats" evidence="2">
    <location>
        <begin position="244"/>
        <end position="422"/>
    </location>
</feature>
<sequence>MDEDAGDAEADTKDKAEGGEAEKDSTPKSSSGKDDNVPSQHRRALDAWRSGYVVPIRLAVEVTANLCAGSAPEEAFEPHRHGGDEDDEMMMWDSDDEAKLQAESAAQGSSDEGDTNPRDVGLFRSVAEGGVPDRLFDLLRSVAAFATSAASLATGGAPMPTDAAEDLSDLLAKTGACLMNALANLPWRTSSDDAGGGDAVAASGGAVKLWGGAKERCGAAVAAYLSASSSSAAEGQNGRGLAAAAVSASTSVMAAVLRHRPSAIPSAVGEDDLRSILALLELGAEETDASSPAADPSADVRRDAVSMLGLLTSLPHSSEANDAVCVALLSSLGRARTENPAVTCEVLGVLMDLYGSYDDPNDPRGHEEVFRKRDALGAFTRGADAFRKRVREEERAGRVGEDEVEVWRECSLNAGRFVKYKKG</sequence>
<reference evidence="3" key="1">
    <citation type="submission" date="2021-01" db="EMBL/GenBank/DDBJ databases">
        <authorList>
            <person name="Corre E."/>
            <person name="Pelletier E."/>
            <person name="Niang G."/>
            <person name="Scheremetjew M."/>
            <person name="Finn R."/>
            <person name="Kale V."/>
            <person name="Holt S."/>
            <person name="Cochrane G."/>
            <person name="Meng A."/>
            <person name="Brown T."/>
            <person name="Cohen L."/>
        </authorList>
    </citation>
    <scope>NUCLEOTIDE SEQUENCE</scope>
    <source>
        <strain evidence="3">Isolate 1302-5</strain>
    </source>
</reference>
<dbReference type="EMBL" id="HBKQ01013640">
    <property type="protein sequence ID" value="CAE2223694.1"/>
    <property type="molecule type" value="Transcribed_RNA"/>
</dbReference>
<dbReference type="PANTHER" id="PTHR13347">
    <property type="entry name" value="HEAT REPEAT-CONTAINING PROTEIN 3"/>
    <property type="match status" value="1"/>
</dbReference>
<evidence type="ECO:0000313" key="3">
    <source>
        <dbReference type="EMBL" id="CAE2223694.1"/>
    </source>
</evidence>
<dbReference type="GO" id="GO:0042273">
    <property type="term" value="P:ribosomal large subunit biogenesis"/>
    <property type="evidence" value="ECO:0007669"/>
    <property type="project" value="TreeGrafter"/>
</dbReference>
<proteinExistence type="predicted"/>